<name>A0A133YG67_9FIRM</name>
<dbReference type="EMBL" id="LSCV01000005">
    <property type="protein sequence ID" value="KXB42175.1"/>
    <property type="molecule type" value="Genomic_DNA"/>
</dbReference>
<comment type="caution">
    <text evidence="1">The sequence shown here is derived from an EMBL/GenBank/DDBJ whole genome shotgun (WGS) entry which is preliminary data.</text>
</comment>
<evidence type="ECO:0000313" key="2">
    <source>
        <dbReference type="Proteomes" id="UP000070080"/>
    </source>
</evidence>
<reference evidence="2" key="1">
    <citation type="submission" date="2016-01" db="EMBL/GenBank/DDBJ databases">
        <authorList>
            <person name="Mitreva M."/>
            <person name="Pepin K.H."/>
            <person name="Mihindukulasuriya K.A."/>
            <person name="Fulton R."/>
            <person name="Fronick C."/>
            <person name="O'Laughlin M."/>
            <person name="Miner T."/>
            <person name="Herter B."/>
            <person name="Rosa B.A."/>
            <person name="Cordes M."/>
            <person name="Tomlinson C."/>
            <person name="Wollam A."/>
            <person name="Palsikar V.B."/>
            <person name="Mardis E.R."/>
            <person name="Wilson R.K."/>
        </authorList>
    </citation>
    <scope>NUCLEOTIDE SEQUENCE [LARGE SCALE GENOMIC DNA]</scope>
    <source>
        <strain evidence="2">KA00274</strain>
    </source>
</reference>
<accession>A0A133YG67</accession>
<dbReference type="Proteomes" id="UP000070080">
    <property type="component" value="Unassembled WGS sequence"/>
</dbReference>
<organism evidence="1 2">
    <name type="scientific">Amygdalobacter nucleatus</name>
    <dbReference type="NCBI Taxonomy" id="3029274"/>
    <lineage>
        <taxon>Bacteria</taxon>
        <taxon>Bacillati</taxon>
        <taxon>Bacillota</taxon>
        <taxon>Clostridia</taxon>
        <taxon>Eubacteriales</taxon>
        <taxon>Oscillospiraceae</taxon>
        <taxon>Amygdalobacter</taxon>
    </lineage>
</organism>
<sequence>KSYLQRFIHTLKSIKDYYAEQNDQYDFSRSEGIKNYIADMLSAY</sequence>
<keyword evidence="2" id="KW-1185">Reference proteome</keyword>
<evidence type="ECO:0000313" key="1">
    <source>
        <dbReference type="EMBL" id="KXB42175.1"/>
    </source>
</evidence>
<feature type="non-terminal residue" evidence="1">
    <location>
        <position position="1"/>
    </location>
</feature>
<proteinExistence type="predicted"/>
<gene>
    <name evidence="1" type="ORF">HMPREF1872_00349</name>
</gene>
<protein>
    <submittedName>
        <fullName evidence="1">Uncharacterized protein</fullName>
    </submittedName>
</protein>
<dbReference type="AlphaFoldDB" id="A0A133YG67"/>